<dbReference type="Proteomes" id="UP000626148">
    <property type="component" value="Unassembled WGS sequence"/>
</dbReference>
<reference evidence="8" key="2">
    <citation type="submission" date="2020-09" db="EMBL/GenBank/DDBJ databases">
        <authorList>
            <person name="Sun Q."/>
            <person name="Kim S."/>
        </authorList>
    </citation>
    <scope>NUCLEOTIDE SEQUENCE</scope>
    <source>
        <strain evidence="8">KCTC 22169</strain>
    </source>
</reference>
<name>A0A918N5Y3_9GAMM</name>
<comment type="caution">
    <text evidence="8">The sequence shown here is derived from an EMBL/GenBank/DDBJ whole genome shotgun (WGS) entry which is preliminary data.</text>
</comment>
<dbReference type="PANTHER" id="PTHR42911">
    <property type="entry name" value="MODULATOR OF FTSH PROTEASE HFLC"/>
    <property type="match status" value="1"/>
</dbReference>
<protein>
    <recommendedName>
        <fullName evidence="6">Protein HflC</fullName>
    </recommendedName>
</protein>
<dbReference type="SMART" id="SM00244">
    <property type="entry name" value="PHB"/>
    <property type="match status" value="1"/>
</dbReference>
<keyword evidence="4" id="KW-1133">Transmembrane helix</keyword>
<organism evidence="8 9">
    <name type="scientific">Saccharospirillum salsuginis</name>
    <dbReference type="NCBI Taxonomy" id="418750"/>
    <lineage>
        <taxon>Bacteria</taxon>
        <taxon>Pseudomonadati</taxon>
        <taxon>Pseudomonadota</taxon>
        <taxon>Gammaproteobacteria</taxon>
        <taxon>Oceanospirillales</taxon>
        <taxon>Saccharospirillaceae</taxon>
        <taxon>Saccharospirillum</taxon>
    </lineage>
</organism>
<evidence type="ECO:0000313" key="9">
    <source>
        <dbReference type="Proteomes" id="UP000626148"/>
    </source>
</evidence>
<evidence type="ECO:0000256" key="4">
    <source>
        <dbReference type="ARBA" id="ARBA00022989"/>
    </source>
</evidence>
<evidence type="ECO:0000256" key="3">
    <source>
        <dbReference type="ARBA" id="ARBA00022692"/>
    </source>
</evidence>
<dbReference type="NCBIfam" id="TIGR01932">
    <property type="entry name" value="hflC"/>
    <property type="match status" value="1"/>
</dbReference>
<dbReference type="RefSeq" id="WP_189606836.1">
    <property type="nucleotide sequence ID" value="NZ_BMXR01000001.1"/>
</dbReference>
<dbReference type="CDD" id="cd03405">
    <property type="entry name" value="SPFH_HflC"/>
    <property type="match status" value="1"/>
</dbReference>
<dbReference type="InterPro" id="IPR010200">
    <property type="entry name" value="HflC"/>
</dbReference>
<dbReference type="AlphaFoldDB" id="A0A918N5Y3"/>
<sequence length="319" mass="36204">MSNRNIFLLALLALVVFVGLQSVYVVNEKQRAIKLRFGEVVVDNVPVGLNFKIPFIEEVRKFDGRIITLDSDAERFITSEQKGLEVDAYVQWRISDTRDFYTATSGGDMFRANSILESRINSGLRDAFGLRTLREVVSGRSADEPLSTGGRIEDEGERDRLMREVTERIDQFAQSELGIEVIDIRVKAIDLPQEVSAEVFSRMRSEREQEARRFRSNGEKLAEEIRASADRQRTVILAEAFREAEELRGEGDAEAARIYAEAFSEDEEFYAFYRSLRAYEDSFNEGSDILLLEPDDDFFQYLTSKTGLGASVPDTLGAQ</sequence>
<dbReference type="EMBL" id="BMXR01000001">
    <property type="protein sequence ID" value="GGX40693.1"/>
    <property type="molecule type" value="Genomic_DNA"/>
</dbReference>
<proteinExistence type="inferred from homology"/>
<evidence type="ECO:0000256" key="1">
    <source>
        <dbReference type="ARBA" id="ARBA00004167"/>
    </source>
</evidence>
<comment type="similarity">
    <text evidence="2 6">Belongs to the band 7/mec-2 family. HflC subfamily.</text>
</comment>
<accession>A0A918N5Y3</accession>
<dbReference type="PANTHER" id="PTHR42911:SF1">
    <property type="entry name" value="MODULATOR OF FTSH PROTEASE HFLC"/>
    <property type="match status" value="1"/>
</dbReference>
<comment type="subcellular location">
    <subcellularLocation>
        <location evidence="1">Membrane</location>
        <topology evidence="1">Single-pass membrane protein</topology>
    </subcellularLocation>
</comment>
<dbReference type="GO" id="GO:0016020">
    <property type="term" value="C:membrane"/>
    <property type="evidence" value="ECO:0007669"/>
    <property type="project" value="UniProtKB-SubCell"/>
</dbReference>
<keyword evidence="3" id="KW-0812">Transmembrane</keyword>
<keyword evidence="9" id="KW-1185">Reference proteome</keyword>
<dbReference type="InterPro" id="IPR036013">
    <property type="entry name" value="Band_7/SPFH_dom_sf"/>
</dbReference>
<dbReference type="SUPFAM" id="SSF117892">
    <property type="entry name" value="Band 7/SPFH domain"/>
    <property type="match status" value="1"/>
</dbReference>
<dbReference type="Pfam" id="PF01145">
    <property type="entry name" value="Band_7"/>
    <property type="match status" value="1"/>
</dbReference>
<evidence type="ECO:0000259" key="7">
    <source>
        <dbReference type="SMART" id="SM00244"/>
    </source>
</evidence>
<evidence type="ECO:0000256" key="2">
    <source>
        <dbReference type="ARBA" id="ARBA00007862"/>
    </source>
</evidence>
<evidence type="ECO:0000313" key="8">
    <source>
        <dbReference type="EMBL" id="GGX40693.1"/>
    </source>
</evidence>
<evidence type="ECO:0000256" key="5">
    <source>
        <dbReference type="ARBA" id="ARBA00023136"/>
    </source>
</evidence>
<keyword evidence="5" id="KW-0472">Membrane</keyword>
<evidence type="ECO:0000256" key="6">
    <source>
        <dbReference type="PIRNR" id="PIRNR005651"/>
    </source>
</evidence>
<reference evidence="8" key="1">
    <citation type="journal article" date="2014" name="Int. J. Syst. Evol. Microbiol.">
        <title>Complete genome sequence of Corynebacterium casei LMG S-19264T (=DSM 44701T), isolated from a smear-ripened cheese.</title>
        <authorList>
            <consortium name="US DOE Joint Genome Institute (JGI-PGF)"/>
            <person name="Walter F."/>
            <person name="Albersmeier A."/>
            <person name="Kalinowski J."/>
            <person name="Ruckert C."/>
        </authorList>
    </citation>
    <scope>NUCLEOTIDE SEQUENCE</scope>
    <source>
        <strain evidence="8">KCTC 22169</strain>
    </source>
</reference>
<gene>
    <name evidence="8" type="primary">hflC</name>
    <name evidence="8" type="ORF">GCM10007392_04330</name>
</gene>
<feature type="domain" description="Band 7" evidence="7">
    <location>
        <begin position="21"/>
        <end position="203"/>
    </location>
</feature>
<dbReference type="InterPro" id="IPR001107">
    <property type="entry name" value="Band_7"/>
</dbReference>
<dbReference type="PIRSF" id="PIRSF005651">
    <property type="entry name" value="HflC"/>
    <property type="match status" value="1"/>
</dbReference>
<dbReference type="Gene3D" id="3.30.479.30">
    <property type="entry name" value="Band 7 domain"/>
    <property type="match status" value="1"/>
</dbReference>
<comment type="function">
    <text evidence="6">HflC and HflK could regulate a protease.</text>
</comment>